<dbReference type="GO" id="GO:0009982">
    <property type="term" value="F:pseudouridine synthase activity"/>
    <property type="evidence" value="ECO:0007669"/>
    <property type="project" value="InterPro"/>
</dbReference>
<dbReference type="AlphaFoldDB" id="A0A6J6DG87"/>
<dbReference type="NCBIfam" id="TIGR00005">
    <property type="entry name" value="rluA_subfam"/>
    <property type="match status" value="1"/>
</dbReference>
<proteinExistence type="inferred from homology"/>
<evidence type="ECO:0000259" key="3">
    <source>
        <dbReference type="Pfam" id="PF00849"/>
    </source>
</evidence>
<evidence type="ECO:0000256" key="2">
    <source>
        <dbReference type="ARBA" id="ARBA00023235"/>
    </source>
</evidence>
<dbReference type="EMBL" id="CAEZTJ010000018">
    <property type="protein sequence ID" value="CAB4562095.1"/>
    <property type="molecule type" value="Genomic_DNA"/>
</dbReference>
<dbReference type="Gene3D" id="3.30.2350.10">
    <property type="entry name" value="Pseudouridine synthase"/>
    <property type="match status" value="1"/>
</dbReference>
<dbReference type="GO" id="GO:0003723">
    <property type="term" value="F:RNA binding"/>
    <property type="evidence" value="ECO:0007669"/>
    <property type="project" value="InterPro"/>
</dbReference>
<evidence type="ECO:0000313" key="4">
    <source>
        <dbReference type="EMBL" id="CAB4562095.1"/>
    </source>
</evidence>
<dbReference type="InterPro" id="IPR036986">
    <property type="entry name" value="S4_RNA-bd_sf"/>
</dbReference>
<dbReference type="InterPro" id="IPR006224">
    <property type="entry name" value="PsdUridine_synth_RluA-like_CS"/>
</dbReference>
<dbReference type="PANTHER" id="PTHR21600:SF44">
    <property type="entry name" value="RIBOSOMAL LARGE SUBUNIT PSEUDOURIDINE SYNTHASE D"/>
    <property type="match status" value="1"/>
</dbReference>
<dbReference type="CDD" id="cd02869">
    <property type="entry name" value="PseudoU_synth_RluA_like"/>
    <property type="match status" value="1"/>
</dbReference>
<dbReference type="InterPro" id="IPR050188">
    <property type="entry name" value="RluA_PseudoU_synthase"/>
</dbReference>
<dbReference type="InterPro" id="IPR020103">
    <property type="entry name" value="PsdUridine_synth_cat_dom_sf"/>
</dbReference>
<dbReference type="PROSITE" id="PS01129">
    <property type="entry name" value="PSI_RLU"/>
    <property type="match status" value="1"/>
</dbReference>
<dbReference type="InterPro" id="IPR006145">
    <property type="entry name" value="PsdUridine_synth_RsuA/RluA"/>
</dbReference>
<dbReference type="InterPro" id="IPR006225">
    <property type="entry name" value="PsdUridine_synth_RluC/D"/>
</dbReference>
<dbReference type="SUPFAM" id="SSF55120">
    <property type="entry name" value="Pseudouridine synthase"/>
    <property type="match status" value="1"/>
</dbReference>
<gene>
    <name evidence="4" type="ORF">UFOPK1650_00245</name>
</gene>
<accession>A0A6J6DG87</accession>
<keyword evidence="2" id="KW-0413">Isomerase</keyword>
<comment type="similarity">
    <text evidence="1">Belongs to the pseudouridine synthase RluA family.</text>
</comment>
<organism evidence="4">
    <name type="scientific">freshwater metagenome</name>
    <dbReference type="NCBI Taxonomy" id="449393"/>
    <lineage>
        <taxon>unclassified sequences</taxon>
        <taxon>metagenomes</taxon>
        <taxon>ecological metagenomes</taxon>
    </lineage>
</organism>
<protein>
    <submittedName>
        <fullName evidence="4">Unannotated protein</fullName>
    </submittedName>
</protein>
<reference evidence="4" key="1">
    <citation type="submission" date="2020-05" db="EMBL/GenBank/DDBJ databases">
        <authorList>
            <person name="Chiriac C."/>
            <person name="Salcher M."/>
            <person name="Ghai R."/>
            <person name="Kavagutti S V."/>
        </authorList>
    </citation>
    <scope>NUCLEOTIDE SEQUENCE</scope>
</reference>
<dbReference type="Gene3D" id="3.10.290.10">
    <property type="entry name" value="RNA-binding S4 domain"/>
    <property type="match status" value="1"/>
</dbReference>
<dbReference type="PROSITE" id="PS50889">
    <property type="entry name" value="S4"/>
    <property type="match status" value="1"/>
</dbReference>
<feature type="domain" description="Pseudouridine synthase RsuA/RluA-like" evidence="3">
    <location>
        <begin position="93"/>
        <end position="247"/>
    </location>
</feature>
<dbReference type="Pfam" id="PF00849">
    <property type="entry name" value="PseudoU_synth_2"/>
    <property type="match status" value="1"/>
</dbReference>
<name>A0A6J6DG87_9ZZZZ</name>
<evidence type="ECO:0000256" key="1">
    <source>
        <dbReference type="ARBA" id="ARBA00010876"/>
    </source>
</evidence>
<dbReference type="GO" id="GO:0000455">
    <property type="term" value="P:enzyme-directed rRNA pseudouridine synthesis"/>
    <property type="evidence" value="ECO:0007669"/>
    <property type="project" value="TreeGrafter"/>
</dbReference>
<dbReference type="PANTHER" id="PTHR21600">
    <property type="entry name" value="MITOCHONDRIAL RNA PSEUDOURIDINE SYNTHASE"/>
    <property type="match status" value="1"/>
</dbReference>
<sequence length="314" mass="34325">MSDGSGEDLREIAISEASDGMRYDQVLARELGLSRNALEPLFEAGAITYRTSGRAIKKSDRVRGGDVVRVHFPPVEVIEEEHVLIPILFQDADLVVIDKPVGVAAHPSPGWSGPTVTGSLRAMGIQLASLGPDEREGIVHRLDVGTSGVMVVAKSSDAHRSLKAQFKDREVKKVYHALAQGHLDPAVGTIDAPIDRHPKEDHRFAVVASGKASVTHYEALEYFPAVTLARIELETGRTHQIRVHFSALKHPLVGDLTYGADPRLAESLSMRRPWLHAMELELTHPRTGERLHFTAAYPKDLAESIESLRTSIGG</sequence>